<dbReference type="Proteomes" id="UP000824223">
    <property type="component" value="Unassembled WGS sequence"/>
</dbReference>
<reference evidence="6" key="1">
    <citation type="journal article" date="2021" name="PeerJ">
        <title>Extensive microbial diversity within the chicken gut microbiome revealed by metagenomics and culture.</title>
        <authorList>
            <person name="Gilroy R."/>
            <person name="Ravi A."/>
            <person name="Getino M."/>
            <person name="Pursley I."/>
            <person name="Horton D.L."/>
            <person name="Alikhan N.F."/>
            <person name="Baker D."/>
            <person name="Gharbi K."/>
            <person name="Hall N."/>
            <person name="Watson M."/>
            <person name="Adriaenssens E.M."/>
            <person name="Foster-Nyarko E."/>
            <person name="Jarju S."/>
            <person name="Secka A."/>
            <person name="Antonio M."/>
            <person name="Oren A."/>
            <person name="Chaudhuri R.R."/>
            <person name="La Ragione R."/>
            <person name="Hildebrand F."/>
            <person name="Pallen M.J."/>
        </authorList>
    </citation>
    <scope>NUCLEOTIDE SEQUENCE</scope>
    <source>
        <strain evidence="6">ChiSjej2B20-11307</strain>
    </source>
</reference>
<feature type="domain" description="Periplasmic binding protein" evidence="5">
    <location>
        <begin position="66"/>
        <end position="251"/>
    </location>
</feature>
<sequence>MGKKSIAAISLALCAAMSVCACSNREENVFTGETADEPEWQANLDVLSPAVYGNIDDLELEPGTYISVIGKLSDSPYWNQVQEGVQQAADDINEKLGYTGDDKIKVLFNAPSDSEDIDEQVNILDEEMARYPDVIAIASIDENASAVQFDLASENGIAIVAFDSGNSYQGIQCTCMTDNTEAAGTGAQKLCTAIEDSGEVALIVQDSVSANARERAEAFQNAIAQNYPNVSVVETIYMDRLDELKRQAAAEELGVAAEELATWAEAAAGLEDSSGDENAGNTDQEADISETAKAKLEDVNSIADQMSDEEVVSHYLEKHPNLAGCFGTNADAVMLGADTLENMKKTEDIVLMGFDAGEDQIAALESGVIDGLVVQNPFGMGYATVVAAARTVLEIGNEAVVDTGYTWVDRDNMDSPSVQAMLYK</sequence>
<keyword evidence="3 4" id="KW-0732">Signal</keyword>
<dbReference type="SUPFAM" id="SSF53822">
    <property type="entry name" value="Periplasmic binding protein-like I"/>
    <property type="match status" value="1"/>
</dbReference>
<organism evidence="6 7">
    <name type="scientific">Candidatus Mediterraneibacter pullicola</name>
    <dbReference type="NCBI Taxonomy" id="2838682"/>
    <lineage>
        <taxon>Bacteria</taxon>
        <taxon>Bacillati</taxon>
        <taxon>Bacillota</taxon>
        <taxon>Clostridia</taxon>
        <taxon>Lachnospirales</taxon>
        <taxon>Lachnospiraceae</taxon>
        <taxon>Mediterraneibacter</taxon>
    </lineage>
</organism>
<dbReference type="Pfam" id="PF13407">
    <property type="entry name" value="Peripla_BP_4"/>
    <property type="match status" value="2"/>
</dbReference>
<reference evidence="6" key="2">
    <citation type="submission" date="2021-04" db="EMBL/GenBank/DDBJ databases">
        <authorList>
            <person name="Gilroy R."/>
        </authorList>
    </citation>
    <scope>NUCLEOTIDE SEQUENCE</scope>
    <source>
        <strain evidence="6">ChiSjej2B20-11307</strain>
    </source>
</reference>
<proteinExistence type="inferred from homology"/>
<feature type="chain" id="PRO_5039030503" evidence="4">
    <location>
        <begin position="22"/>
        <end position="424"/>
    </location>
</feature>
<dbReference type="GO" id="GO:0030246">
    <property type="term" value="F:carbohydrate binding"/>
    <property type="evidence" value="ECO:0007669"/>
    <property type="project" value="UniProtKB-ARBA"/>
</dbReference>
<comment type="similarity">
    <text evidence="2">Belongs to the bacterial solute-binding protein 2 family.</text>
</comment>
<feature type="signal peptide" evidence="4">
    <location>
        <begin position="1"/>
        <end position="21"/>
    </location>
</feature>
<dbReference type="AlphaFoldDB" id="A0A9D2H8M8"/>
<gene>
    <name evidence="6" type="ORF">H9798_00115</name>
</gene>
<evidence type="ECO:0000313" key="6">
    <source>
        <dbReference type="EMBL" id="HJA05545.1"/>
    </source>
</evidence>
<dbReference type="InterPro" id="IPR028082">
    <property type="entry name" value="Peripla_BP_I"/>
</dbReference>
<evidence type="ECO:0000256" key="1">
    <source>
        <dbReference type="ARBA" id="ARBA00004196"/>
    </source>
</evidence>
<evidence type="ECO:0000313" key="7">
    <source>
        <dbReference type="Proteomes" id="UP000824223"/>
    </source>
</evidence>
<evidence type="ECO:0000256" key="4">
    <source>
        <dbReference type="SAM" id="SignalP"/>
    </source>
</evidence>
<evidence type="ECO:0000259" key="5">
    <source>
        <dbReference type="Pfam" id="PF13407"/>
    </source>
</evidence>
<comment type="caution">
    <text evidence="6">The sequence shown here is derived from an EMBL/GenBank/DDBJ whole genome shotgun (WGS) entry which is preliminary data.</text>
</comment>
<protein>
    <submittedName>
        <fullName evidence="6">Substrate-binding domain-containing protein</fullName>
    </submittedName>
</protein>
<evidence type="ECO:0000256" key="3">
    <source>
        <dbReference type="ARBA" id="ARBA00022729"/>
    </source>
</evidence>
<accession>A0A9D2H8M8</accession>
<dbReference type="Gene3D" id="3.40.50.2300">
    <property type="match status" value="2"/>
</dbReference>
<dbReference type="EMBL" id="DXAK01000001">
    <property type="protein sequence ID" value="HJA05545.1"/>
    <property type="molecule type" value="Genomic_DNA"/>
</dbReference>
<dbReference type="PANTHER" id="PTHR46847:SF1">
    <property type="entry name" value="D-ALLOSE-BINDING PERIPLASMIC PROTEIN-RELATED"/>
    <property type="match status" value="1"/>
</dbReference>
<dbReference type="InterPro" id="IPR025997">
    <property type="entry name" value="SBP_2_dom"/>
</dbReference>
<comment type="subcellular location">
    <subcellularLocation>
        <location evidence="1">Cell envelope</location>
    </subcellularLocation>
</comment>
<evidence type="ECO:0000256" key="2">
    <source>
        <dbReference type="ARBA" id="ARBA00007639"/>
    </source>
</evidence>
<name>A0A9D2H8M8_9FIRM</name>
<dbReference type="GO" id="GO:0030313">
    <property type="term" value="C:cell envelope"/>
    <property type="evidence" value="ECO:0007669"/>
    <property type="project" value="UniProtKB-SubCell"/>
</dbReference>
<feature type="domain" description="Periplasmic binding protein" evidence="5">
    <location>
        <begin position="304"/>
        <end position="390"/>
    </location>
</feature>
<dbReference type="PROSITE" id="PS51257">
    <property type="entry name" value="PROKAR_LIPOPROTEIN"/>
    <property type="match status" value="1"/>
</dbReference>
<dbReference type="PANTHER" id="PTHR46847">
    <property type="entry name" value="D-ALLOSE-BINDING PERIPLASMIC PROTEIN-RELATED"/>
    <property type="match status" value="1"/>
</dbReference>